<feature type="binding site" evidence="8">
    <location>
        <begin position="106"/>
        <end position="113"/>
    </location>
    <ligand>
        <name>ATP</name>
        <dbReference type="ChEBI" id="CHEBI:30616"/>
    </ligand>
</feature>
<accession>A0A0S7BXT6</accession>
<dbReference type="InterPro" id="IPR000808">
    <property type="entry name" value="Mrp-like_CS"/>
</dbReference>
<keyword evidence="4 8" id="KW-0547">Nucleotide-binding</keyword>
<keyword evidence="6 8" id="KW-0408">Iron</keyword>
<dbReference type="PANTHER" id="PTHR42961">
    <property type="entry name" value="IRON-SULFUR PROTEIN NUBPL"/>
    <property type="match status" value="1"/>
</dbReference>
<evidence type="ECO:0000256" key="7">
    <source>
        <dbReference type="ARBA" id="ARBA00023014"/>
    </source>
</evidence>
<gene>
    <name evidence="10" type="ORF">TBC1_11546</name>
</gene>
<dbReference type="GO" id="GO:0016226">
    <property type="term" value="P:iron-sulfur cluster assembly"/>
    <property type="evidence" value="ECO:0007669"/>
    <property type="project" value="InterPro"/>
</dbReference>
<dbReference type="GO" id="GO:0140663">
    <property type="term" value="F:ATP-dependent FeS chaperone activity"/>
    <property type="evidence" value="ECO:0007669"/>
    <property type="project" value="InterPro"/>
</dbReference>
<evidence type="ECO:0000313" key="10">
    <source>
        <dbReference type="EMBL" id="GAP42417.1"/>
    </source>
</evidence>
<sequence length="366" mass="39430">MAFSKEDVINALRTVNDPDLKRDLVSLNMIEDVQVEGNKVSFKVVLTTPACPLKDKIKKDCIAAIQKLVDPWAEVNVEMTSRVTTRRADKQPLLQGVKNIIAVASGKGGVGKSTVAANLAVALGRTGARVGLIDADIYGPSVPLMFNEMNTKPAAVEKNGKAYVVPVRKYGIDILSIGFFVDPAKALVWRGPMASNALTQLFSEADWGELDYLVIDMPPGTGDIHLTIVQQLPVTGVCIVTTPQEVALADARKAIGMFTQESINVPILGLIENMAWFTPAELPENKYFIFGKEGGKRLAEEHNIPLLGQIPLVQGICESGDKGSPIALDFSSPVSEAFVKLAENTAQQIAIRNATLAPTKIVEITK</sequence>
<name>A0A0S7BXT6_9BACT</name>
<evidence type="ECO:0000259" key="9">
    <source>
        <dbReference type="Pfam" id="PF01883"/>
    </source>
</evidence>
<dbReference type="Gene3D" id="3.30.300.130">
    <property type="entry name" value="Fe-S cluster assembly (FSCA)"/>
    <property type="match status" value="1"/>
</dbReference>
<reference evidence="10" key="1">
    <citation type="journal article" date="2015" name="Genome Announc.">
        <title>Draft Genome Sequence of Bacteroidales Strain TBC1, a Novel Isolate from a Methanogenic Wastewater Treatment System.</title>
        <authorList>
            <person name="Tourlousse D.M."/>
            <person name="Matsuura N."/>
            <person name="Sun L."/>
            <person name="Toyonaga M."/>
            <person name="Kuroda K."/>
            <person name="Ohashi A."/>
            <person name="Cruz R."/>
            <person name="Yamaguchi T."/>
            <person name="Sekiguchi Y."/>
        </authorList>
    </citation>
    <scope>NUCLEOTIDE SEQUENCE [LARGE SCALE GENOMIC DNA]</scope>
    <source>
        <strain evidence="10">TBC1</strain>
    </source>
</reference>
<evidence type="ECO:0000256" key="3">
    <source>
        <dbReference type="ARBA" id="ARBA00022723"/>
    </source>
</evidence>
<dbReference type="OrthoDB" id="9809679at2"/>
<dbReference type="InterPro" id="IPR002744">
    <property type="entry name" value="MIP18-like"/>
</dbReference>
<dbReference type="Gene3D" id="3.40.50.300">
    <property type="entry name" value="P-loop containing nucleotide triphosphate hydrolases"/>
    <property type="match status" value="1"/>
</dbReference>
<keyword evidence="7 8" id="KW-0411">Iron-sulfur</keyword>
<keyword evidence="5 8" id="KW-0067">ATP-binding</keyword>
<dbReference type="Pfam" id="PF10609">
    <property type="entry name" value="ParA"/>
    <property type="match status" value="1"/>
</dbReference>
<comment type="similarity">
    <text evidence="2">In the C-terminal section; belongs to the Mrp/NBP35 ATP-binding proteins family.</text>
</comment>
<dbReference type="FunFam" id="3.40.50.300:FF:001119">
    <property type="entry name" value="Iron-sulfur cluster carrier protein"/>
    <property type="match status" value="1"/>
</dbReference>
<dbReference type="SUPFAM" id="SSF52540">
    <property type="entry name" value="P-loop containing nucleoside triphosphate hydrolases"/>
    <property type="match status" value="1"/>
</dbReference>
<dbReference type="GO" id="GO:0005524">
    <property type="term" value="F:ATP binding"/>
    <property type="evidence" value="ECO:0007669"/>
    <property type="project" value="UniProtKB-UniRule"/>
</dbReference>
<comment type="function">
    <text evidence="8">Binds and transfers iron-sulfur (Fe-S) clusters to target apoproteins. Can hydrolyze ATP.</text>
</comment>
<proteinExistence type="inferred from homology"/>
<dbReference type="GO" id="GO:0016887">
    <property type="term" value="F:ATP hydrolysis activity"/>
    <property type="evidence" value="ECO:0007669"/>
    <property type="project" value="UniProtKB-UniRule"/>
</dbReference>
<evidence type="ECO:0000256" key="8">
    <source>
        <dbReference type="HAMAP-Rule" id="MF_02040"/>
    </source>
</evidence>
<evidence type="ECO:0000256" key="6">
    <source>
        <dbReference type="ARBA" id="ARBA00023004"/>
    </source>
</evidence>
<feature type="domain" description="MIP18 family-like" evidence="9">
    <location>
        <begin position="5"/>
        <end position="77"/>
    </location>
</feature>
<dbReference type="GO" id="GO:0051539">
    <property type="term" value="F:4 iron, 4 sulfur cluster binding"/>
    <property type="evidence" value="ECO:0007669"/>
    <property type="project" value="TreeGrafter"/>
</dbReference>
<dbReference type="SUPFAM" id="SSF117916">
    <property type="entry name" value="Fe-S cluster assembly (FSCA) domain-like"/>
    <property type="match status" value="1"/>
</dbReference>
<dbReference type="Proteomes" id="UP000053091">
    <property type="component" value="Unassembled WGS sequence"/>
</dbReference>
<dbReference type="GO" id="GO:0046872">
    <property type="term" value="F:metal ion binding"/>
    <property type="evidence" value="ECO:0007669"/>
    <property type="project" value="UniProtKB-KW"/>
</dbReference>
<dbReference type="PANTHER" id="PTHR42961:SF2">
    <property type="entry name" value="IRON-SULFUR PROTEIN NUBPL"/>
    <property type="match status" value="1"/>
</dbReference>
<comment type="subunit">
    <text evidence="8">Homodimer.</text>
</comment>
<evidence type="ECO:0000256" key="1">
    <source>
        <dbReference type="ARBA" id="ARBA00007352"/>
    </source>
</evidence>
<dbReference type="CDD" id="cd02037">
    <property type="entry name" value="Mrp_NBP35"/>
    <property type="match status" value="1"/>
</dbReference>
<comment type="similarity">
    <text evidence="8">Belongs to the Mrp/NBP35 ATP-binding proteins family.</text>
</comment>
<dbReference type="InterPro" id="IPR027417">
    <property type="entry name" value="P-loop_NTPase"/>
</dbReference>
<dbReference type="InterPro" id="IPR034904">
    <property type="entry name" value="FSCA_dom_sf"/>
</dbReference>
<keyword evidence="3 8" id="KW-0479">Metal-binding</keyword>
<evidence type="ECO:0000256" key="2">
    <source>
        <dbReference type="ARBA" id="ARBA00008205"/>
    </source>
</evidence>
<keyword evidence="11" id="KW-1185">Reference proteome</keyword>
<comment type="similarity">
    <text evidence="1">In the N-terminal section; belongs to the MIP18 family.</text>
</comment>
<dbReference type="HAMAP" id="MF_02040">
    <property type="entry name" value="Mrp_NBP35"/>
    <property type="match status" value="1"/>
</dbReference>
<keyword evidence="8" id="KW-0378">Hydrolase</keyword>
<evidence type="ECO:0000313" key="11">
    <source>
        <dbReference type="Proteomes" id="UP000053091"/>
    </source>
</evidence>
<dbReference type="InterPro" id="IPR019591">
    <property type="entry name" value="Mrp/NBP35_ATP-bd"/>
</dbReference>
<dbReference type="PATRIC" id="fig|1678841.3.peg.623"/>
<dbReference type="InterPro" id="IPR044304">
    <property type="entry name" value="NUBPL-like"/>
</dbReference>
<evidence type="ECO:0000256" key="5">
    <source>
        <dbReference type="ARBA" id="ARBA00022840"/>
    </source>
</evidence>
<dbReference type="RefSeq" id="WP_062038135.1">
    <property type="nucleotide sequence ID" value="NZ_DF968182.1"/>
</dbReference>
<evidence type="ECO:0000256" key="4">
    <source>
        <dbReference type="ARBA" id="ARBA00022741"/>
    </source>
</evidence>
<dbReference type="STRING" id="1678841.TBC1_11546"/>
<organism evidence="10">
    <name type="scientific">Lentimicrobium saccharophilum</name>
    <dbReference type="NCBI Taxonomy" id="1678841"/>
    <lineage>
        <taxon>Bacteria</taxon>
        <taxon>Pseudomonadati</taxon>
        <taxon>Bacteroidota</taxon>
        <taxon>Bacteroidia</taxon>
        <taxon>Bacteroidales</taxon>
        <taxon>Lentimicrobiaceae</taxon>
        <taxon>Lentimicrobium</taxon>
    </lineage>
</organism>
<dbReference type="Pfam" id="PF01883">
    <property type="entry name" value="FeS_assembly_P"/>
    <property type="match status" value="1"/>
</dbReference>
<protein>
    <recommendedName>
        <fullName evidence="8">Iron-sulfur cluster carrier protein</fullName>
    </recommendedName>
</protein>
<dbReference type="PROSITE" id="PS01215">
    <property type="entry name" value="MRP"/>
    <property type="match status" value="1"/>
</dbReference>
<dbReference type="InterPro" id="IPR033756">
    <property type="entry name" value="YlxH/NBP35"/>
</dbReference>
<dbReference type="EMBL" id="DF968182">
    <property type="protein sequence ID" value="GAP42417.1"/>
    <property type="molecule type" value="Genomic_DNA"/>
</dbReference>
<dbReference type="AlphaFoldDB" id="A0A0S7BXT6"/>